<name>L7XEP4_CYNSE</name>
<dbReference type="SMART" id="SM00159">
    <property type="entry name" value="PTX"/>
    <property type="match status" value="1"/>
</dbReference>
<keyword evidence="2" id="KW-0964">Secreted</keyword>
<comment type="subunit">
    <text evidence="9">Homopentamer. Pentaxin (or pentraxin) have a discoid arrangement of 5 non-covalently bound subunits.</text>
</comment>
<proteinExistence type="evidence at transcript level"/>
<keyword evidence="3 9" id="KW-0479">Metal-binding</keyword>
<keyword evidence="4 9" id="KW-0732">Signal</keyword>
<dbReference type="PANTHER" id="PTHR45869">
    <property type="entry name" value="C-REACTIVE PROTEIN-RELATED"/>
    <property type="match status" value="1"/>
</dbReference>
<evidence type="ECO:0000256" key="5">
    <source>
        <dbReference type="ARBA" id="ARBA00022837"/>
    </source>
</evidence>
<evidence type="ECO:0000256" key="6">
    <source>
        <dbReference type="ARBA" id="ARBA00023157"/>
    </source>
</evidence>
<accession>L7XEP4</accession>
<feature type="domain" description="Pentraxin (PTX)" evidence="10">
    <location>
        <begin position="25"/>
        <end position="226"/>
    </location>
</feature>
<evidence type="ECO:0000256" key="4">
    <source>
        <dbReference type="ARBA" id="ARBA00022729"/>
    </source>
</evidence>
<dbReference type="InterPro" id="IPR001759">
    <property type="entry name" value="PTX_dom"/>
</dbReference>
<dbReference type="OrthoDB" id="547680at2759"/>
<dbReference type="PRINTS" id="PR00895">
    <property type="entry name" value="PENTAXIN"/>
</dbReference>
<dbReference type="GO" id="GO:0046872">
    <property type="term" value="F:metal ion binding"/>
    <property type="evidence" value="ECO:0007669"/>
    <property type="project" value="UniProtKB-KW"/>
</dbReference>
<dbReference type="PROSITE" id="PS51828">
    <property type="entry name" value="PTX_2"/>
    <property type="match status" value="1"/>
</dbReference>
<evidence type="ECO:0000256" key="7">
    <source>
        <dbReference type="ARBA" id="ARBA00038102"/>
    </source>
</evidence>
<evidence type="ECO:0000256" key="9">
    <source>
        <dbReference type="RuleBase" id="RU362112"/>
    </source>
</evidence>
<comment type="caution">
    <text evidence="8">Lacks conserved residue(s) required for the propagation of feature annotation.</text>
</comment>
<evidence type="ECO:0000256" key="3">
    <source>
        <dbReference type="ARBA" id="ARBA00022723"/>
    </source>
</evidence>
<reference evidence="11" key="1">
    <citation type="submission" date="2012-10" db="EMBL/GenBank/DDBJ databases">
        <authorList>
            <person name="Li M."/>
            <person name="Sun L."/>
        </authorList>
    </citation>
    <scope>NUCLEOTIDE SEQUENCE</scope>
    <source>
        <strain evidence="11">H02_1102020939J</strain>
    </source>
</reference>
<evidence type="ECO:0000256" key="1">
    <source>
        <dbReference type="ARBA" id="ARBA00004613"/>
    </source>
</evidence>
<feature type="chain" id="PRO_5006993104" description="Pentraxin family member" evidence="9">
    <location>
        <begin position="21"/>
        <end position="228"/>
    </location>
</feature>
<comment type="similarity">
    <text evidence="7 9">Belongs to the pentraxin family.</text>
</comment>
<keyword evidence="5 9" id="KW-0106">Calcium</keyword>
<keyword evidence="6" id="KW-1015">Disulfide bond</keyword>
<dbReference type="SUPFAM" id="SSF49899">
    <property type="entry name" value="Concanavalin A-like lectins/glucanases"/>
    <property type="match status" value="1"/>
</dbReference>
<protein>
    <recommendedName>
        <fullName evidence="9">Pentraxin family member</fullName>
    </recommendedName>
</protein>
<dbReference type="GO" id="GO:0005576">
    <property type="term" value="C:extracellular region"/>
    <property type="evidence" value="ECO:0007669"/>
    <property type="project" value="UniProtKB-SubCell"/>
</dbReference>
<dbReference type="InterPro" id="IPR013320">
    <property type="entry name" value="ConA-like_dom_sf"/>
</dbReference>
<comment type="cofactor">
    <cofactor evidence="9">
        <name>Ca(2+)</name>
        <dbReference type="ChEBI" id="CHEBI:29108"/>
    </cofactor>
    <text evidence="9">Binds 2 calcium ions per subunit.</text>
</comment>
<evidence type="ECO:0000256" key="2">
    <source>
        <dbReference type="ARBA" id="ARBA00022525"/>
    </source>
</evidence>
<sequence>MEYKMAFLLMLVMLTSWVAALQDMSGKMFTFPIAPNRAYVKLITGTQEFKAVTICHRSFTDLRRDHALFSMATPSHYNSFLLFWDNTNKELEPHVMDKKAECAGLDYKMNMWHSICTTWDSTSGIVQIWFNGWPSIRKYSVTGQIQSSSFVIILGQEQDSHGGGFDQSQSFVGMMTDVHMWNYVLSGCEIRNYSDERNFTPGNVISWKALEFEIVDKVLVEDRVTQCY</sequence>
<feature type="signal peptide" evidence="9">
    <location>
        <begin position="1"/>
        <end position="20"/>
    </location>
</feature>
<dbReference type="Gene3D" id="2.60.120.200">
    <property type="match status" value="1"/>
</dbReference>
<reference evidence="11" key="2">
    <citation type="journal article" date="2013" name="Fish Shellfish Immunol.">
        <title>The C-reactive protein of tongue sole Cynoglossus semilaevis is an acute phase protein that interacts with bacterial pathogens and stimulates the antibacterial activity of peripheral blood leukocytes.</title>
        <authorList>
            <person name="Li M.F."/>
            <person name="Chen C."/>
            <person name="Li J."/>
            <person name="Sun L."/>
        </authorList>
    </citation>
    <scope>NUCLEOTIDE SEQUENCE</scope>
    <source>
        <strain evidence="11">H02_1102020939J</strain>
    </source>
</reference>
<evidence type="ECO:0000256" key="8">
    <source>
        <dbReference type="PROSITE-ProRule" id="PRU01172"/>
    </source>
</evidence>
<dbReference type="Pfam" id="PF00354">
    <property type="entry name" value="Pentaxin"/>
    <property type="match status" value="1"/>
</dbReference>
<comment type="subcellular location">
    <subcellularLocation>
        <location evidence="1 9">Secreted</location>
    </subcellularLocation>
</comment>
<dbReference type="PANTHER" id="PTHR45869:SF7">
    <property type="entry name" value="C-REACTIVE PROTEIN"/>
    <property type="match status" value="1"/>
</dbReference>
<dbReference type="AlphaFoldDB" id="L7XEP4"/>
<dbReference type="KEGG" id="csem:103388570"/>
<evidence type="ECO:0000259" key="10">
    <source>
        <dbReference type="PROSITE" id="PS51828"/>
    </source>
</evidence>
<dbReference type="InterPro" id="IPR051005">
    <property type="entry name" value="Pentraxin_domain"/>
</dbReference>
<dbReference type="RefSeq" id="NP_001281151.1">
    <property type="nucleotide sequence ID" value="NM_001294222.1"/>
</dbReference>
<organism evidence="11">
    <name type="scientific">Cynoglossus semilaevis</name>
    <name type="common">Tongue sole</name>
    <dbReference type="NCBI Taxonomy" id="244447"/>
    <lineage>
        <taxon>Eukaryota</taxon>
        <taxon>Metazoa</taxon>
        <taxon>Chordata</taxon>
        <taxon>Craniata</taxon>
        <taxon>Vertebrata</taxon>
        <taxon>Euteleostomi</taxon>
        <taxon>Actinopterygii</taxon>
        <taxon>Neopterygii</taxon>
        <taxon>Teleostei</taxon>
        <taxon>Neoteleostei</taxon>
        <taxon>Acanthomorphata</taxon>
        <taxon>Carangaria</taxon>
        <taxon>Pleuronectiformes</taxon>
        <taxon>Pleuronectoidei</taxon>
        <taxon>Cynoglossidae</taxon>
        <taxon>Cynoglossinae</taxon>
        <taxon>Cynoglossus</taxon>
    </lineage>
</organism>
<evidence type="ECO:0000313" key="11">
    <source>
        <dbReference type="EMBL" id="AGD81192.1"/>
    </source>
</evidence>
<dbReference type="GeneID" id="103388570"/>
<dbReference type="EMBL" id="JX914666">
    <property type="protein sequence ID" value="AGD81192.1"/>
    <property type="molecule type" value="mRNA"/>
</dbReference>